<dbReference type="SUPFAM" id="SSF55729">
    <property type="entry name" value="Acyl-CoA N-acyltransferases (Nat)"/>
    <property type="match status" value="1"/>
</dbReference>
<gene>
    <name evidence="2" type="ORF">GCM10011396_17490</name>
</gene>
<comment type="caution">
    <text evidence="2">The sequence shown here is derived from an EMBL/GenBank/DDBJ whole genome shotgun (WGS) entry which is preliminary data.</text>
</comment>
<dbReference type="PANTHER" id="PTHR43233:SF1">
    <property type="entry name" value="FAMILY N-ACETYLTRANSFERASE, PUTATIVE (AFU_ORTHOLOGUE AFUA_6G03350)-RELATED"/>
    <property type="match status" value="1"/>
</dbReference>
<keyword evidence="3" id="KW-1185">Reference proteome</keyword>
<dbReference type="Proteomes" id="UP000637423">
    <property type="component" value="Unassembled WGS sequence"/>
</dbReference>
<dbReference type="GO" id="GO:0016747">
    <property type="term" value="F:acyltransferase activity, transferring groups other than amino-acyl groups"/>
    <property type="evidence" value="ECO:0007669"/>
    <property type="project" value="InterPro"/>
</dbReference>
<dbReference type="PANTHER" id="PTHR43233">
    <property type="entry name" value="FAMILY N-ACETYLTRANSFERASE, PUTATIVE (AFU_ORTHOLOGUE AFUA_6G03350)-RELATED"/>
    <property type="match status" value="1"/>
</dbReference>
<proteinExistence type="predicted"/>
<sequence length="133" mass="14616">MPQLRYETIQNITPPQLAGVFTRSGITRPVDDLARMAKMLEHANILVTAWDGELLVGVARALSDFSFCCYLSDLAVDLAYQKSGIGKELIDRVQKLAGDNSMLLLLAAPSAMPYYPKVGFEAVANGWIIKREA</sequence>
<dbReference type="AlphaFoldDB" id="A0A916UFJ0"/>
<feature type="domain" description="N-acetyltransferase" evidence="1">
    <location>
        <begin position="7"/>
        <end position="133"/>
    </location>
</feature>
<protein>
    <submittedName>
        <fullName evidence="2">N-acetyltransferase</fullName>
    </submittedName>
</protein>
<dbReference type="Pfam" id="PF13673">
    <property type="entry name" value="Acetyltransf_10"/>
    <property type="match status" value="1"/>
</dbReference>
<dbReference type="RefSeq" id="WP_188565512.1">
    <property type="nucleotide sequence ID" value="NZ_BMED01000001.1"/>
</dbReference>
<evidence type="ECO:0000313" key="2">
    <source>
        <dbReference type="EMBL" id="GGC70861.1"/>
    </source>
</evidence>
<organism evidence="2 3">
    <name type="scientific">Undibacterium terreum</name>
    <dbReference type="NCBI Taxonomy" id="1224302"/>
    <lineage>
        <taxon>Bacteria</taxon>
        <taxon>Pseudomonadati</taxon>
        <taxon>Pseudomonadota</taxon>
        <taxon>Betaproteobacteria</taxon>
        <taxon>Burkholderiales</taxon>
        <taxon>Oxalobacteraceae</taxon>
        <taxon>Undibacterium</taxon>
    </lineage>
</organism>
<dbReference type="EMBL" id="BMED01000001">
    <property type="protein sequence ID" value="GGC70861.1"/>
    <property type="molecule type" value="Genomic_DNA"/>
</dbReference>
<reference evidence="2" key="2">
    <citation type="submission" date="2020-09" db="EMBL/GenBank/DDBJ databases">
        <authorList>
            <person name="Sun Q."/>
            <person name="Zhou Y."/>
        </authorList>
    </citation>
    <scope>NUCLEOTIDE SEQUENCE</scope>
    <source>
        <strain evidence="2">CGMCC 1.10998</strain>
    </source>
</reference>
<name>A0A916UFJ0_9BURK</name>
<evidence type="ECO:0000313" key="3">
    <source>
        <dbReference type="Proteomes" id="UP000637423"/>
    </source>
</evidence>
<dbReference type="PROSITE" id="PS51186">
    <property type="entry name" value="GNAT"/>
    <property type="match status" value="1"/>
</dbReference>
<dbReference type="InterPro" id="IPR000182">
    <property type="entry name" value="GNAT_dom"/>
</dbReference>
<reference evidence="2" key="1">
    <citation type="journal article" date="2014" name="Int. J. Syst. Evol. Microbiol.">
        <title>Complete genome sequence of Corynebacterium casei LMG S-19264T (=DSM 44701T), isolated from a smear-ripened cheese.</title>
        <authorList>
            <consortium name="US DOE Joint Genome Institute (JGI-PGF)"/>
            <person name="Walter F."/>
            <person name="Albersmeier A."/>
            <person name="Kalinowski J."/>
            <person name="Ruckert C."/>
        </authorList>
    </citation>
    <scope>NUCLEOTIDE SEQUENCE</scope>
    <source>
        <strain evidence="2">CGMCC 1.10998</strain>
    </source>
</reference>
<dbReference type="CDD" id="cd04301">
    <property type="entry name" value="NAT_SF"/>
    <property type="match status" value="1"/>
</dbReference>
<evidence type="ECO:0000259" key="1">
    <source>
        <dbReference type="PROSITE" id="PS51186"/>
    </source>
</evidence>
<accession>A0A916UFJ0</accession>
<dbReference type="InterPro" id="IPR053144">
    <property type="entry name" value="Acetyltransferase_Butenolide"/>
</dbReference>
<dbReference type="Gene3D" id="3.40.630.30">
    <property type="match status" value="1"/>
</dbReference>
<dbReference type="InterPro" id="IPR016181">
    <property type="entry name" value="Acyl_CoA_acyltransferase"/>
</dbReference>